<dbReference type="GO" id="GO:0004222">
    <property type="term" value="F:metalloendopeptidase activity"/>
    <property type="evidence" value="ECO:0007669"/>
    <property type="project" value="TreeGrafter"/>
</dbReference>
<evidence type="ECO:0000259" key="3">
    <source>
        <dbReference type="Pfam" id="PF01551"/>
    </source>
</evidence>
<name>A0A399JE96_9MICC</name>
<dbReference type="PANTHER" id="PTHR21666">
    <property type="entry name" value="PEPTIDASE-RELATED"/>
    <property type="match status" value="1"/>
</dbReference>
<reference evidence="4 5" key="1">
    <citation type="submission" date="2018-07" db="EMBL/GenBank/DDBJ databases">
        <title>Arthrobacter sp. nov., isolated from raw cow's milk with high bacterial count.</title>
        <authorList>
            <person name="Hahne J."/>
            <person name="Isele D."/>
            <person name="Lipski A."/>
        </authorList>
    </citation>
    <scope>NUCLEOTIDE SEQUENCE [LARGE SCALE GENOMIC DNA]</scope>
    <source>
        <strain evidence="4 5">JZ R-35</strain>
    </source>
</reference>
<feature type="chain" id="PRO_5017368499" description="M23ase beta-sheet core domain-containing protein" evidence="2">
    <location>
        <begin position="30"/>
        <end position="558"/>
    </location>
</feature>
<organism evidence="4 5">
    <name type="scientific">Galactobacter valiniphilus</name>
    <dbReference type="NCBI Taxonomy" id="2676122"/>
    <lineage>
        <taxon>Bacteria</taxon>
        <taxon>Bacillati</taxon>
        <taxon>Actinomycetota</taxon>
        <taxon>Actinomycetes</taxon>
        <taxon>Micrococcales</taxon>
        <taxon>Micrococcaceae</taxon>
        <taxon>Galactobacter</taxon>
    </lineage>
</organism>
<proteinExistence type="predicted"/>
<dbReference type="Pfam" id="PF01551">
    <property type="entry name" value="Peptidase_M23"/>
    <property type="match status" value="1"/>
</dbReference>
<feature type="compositionally biased region" description="Low complexity" evidence="1">
    <location>
        <begin position="481"/>
        <end position="493"/>
    </location>
</feature>
<keyword evidence="5" id="KW-1185">Reference proteome</keyword>
<dbReference type="InterPro" id="IPR050570">
    <property type="entry name" value="Cell_wall_metabolism_enzyme"/>
</dbReference>
<feature type="region of interest" description="Disordered" evidence="1">
    <location>
        <begin position="384"/>
        <end position="415"/>
    </location>
</feature>
<evidence type="ECO:0000313" key="4">
    <source>
        <dbReference type="EMBL" id="RII42887.1"/>
    </source>
</evidence>
<dbReference type="Gene3D" id="2.30.30.40">
    <property type="entry name" value="SH3 Domains"/>
    <property type="match status" value="2"/>
</dbReference>
<feature type="compositionally biased region" description="Pro residues" evidence="1">
    <location>
        <begin position="386"/>
        <end position="395"/>
    </location>
</feature>
<dbReference type="InterPro" id="IPR011055">
    <property type="entry name" value="Dup_hybrid_motif"/>
</dbReference>
<feature type="compositionally biased region" description="Polar residues" evidence="1">
    <location>
        <begin position="403"/>
        <end position="415"/>
    </location>
</feature>
<feature type="signal peptide" evidence="2">
    <location>
        <begin position="1"/>
        <end position="29"/>
    </location>
</feature>
<accession>A0A399JE96</accession>
<protein>
    <recommendedName>
        <fullName evidence="3">M23ase beta-sheet core domain-containing protein</fullName>
    </recommendedName>
</protein>
<evidence type="ECO:0000256" key="2">
    <source>
        <dbReference type="SAM" id="SignalP"/>
    </source>
</evidence>
<keyword evidence="2" id="KW-0732">Signal</keyword>
<dbReference type="Gene3D" id="2.70.70.10">
    <property type="entry name" value="Glucose Permease (Domain IIA)"/>
    <property type="match status" value="1"/>
</dbReference>
<dbReference type="Proteomes" id="UP000265419">
    <property type="component" value="Unassembled WGS sequence"/>
</dbReference>
<dbReference type="AlphaFoldDB" id="A0A399JE96"/>
<dbReference type="InterPro" id="IPR016047">
    <property type="entry name" value="M23ase_b-sheet_dom"/>
</dbReference>
<dbReference type="EMBL" id="QQXK01000007">
    <property type="protein sequence ID" value="RII42887.1"/>
    <property type="molecule type" value="Genomic_DNA"/>
</dbReference>
<dbReference type="SUPFAM" id="SSF51261">
    <property type="entry name" value="Duplicated hybrid motif"/>
    <property type="match status" value="1"/>
</dbReference>
<gene>
    <name evidence="4" type="ORF">DWB68_04915</name>
</gene>
<dbReference type="PANTHER" id="PTHR21666:SF270">
    <property type="entry name" value="MUREIN HYDROLASE ACTIVATOR ENVC"/>
    <property type="match status" value="1"/>
</dbReference>
<comment type="caution">
    <text evidence="4">The sequence shown here is derived from an EMBL/GenBank/DDBJ whole genome shotgun (WGS) entry which is preliminary data.</text>
</comment>
<dbReference type="CDD" id="cd12797">
    <property type="entry name" value="M23_peptidase"/>
    <property type="match status" value="1"/>
</dbReference>
<feature type="domain" description="M23ase beta-sheet core" evidence="3">
    <location>
        <begin position="101"/>
        <end position="195"/>
    </location>
</feature>
<dbReference type="RefSeq" id="WP_119424032.1">
    <property type="nucleotide sequence ID" value="NZ_QQXK01000007.1"/>
</dbReference>
<evidence type="ECO:0000256" key="1">
    <source>
        <dbReference type="SAM" id="MobiDB-lite"/>
    </source>
</evidence>
<evidence type="ECO:0000313" key="5">
    <source>
        <dbReference type="Proteomes" id="UP000265419"/>
    </source>
</evidence>
<feature type="region of interest" description="Disordered" evidence="1">
    <location>
        <begin position="481"/>
        <end position="500"/>
    </location>
</feature>
<sequence>MALLPRAARLPLAALIGAALVLPATPASAAPTQPTAVVQGSDVDPRKAPVMAPASLKSAGGLYLPLDPESGVAAAKKKWGGYRLTSPRGARCMPTVGATTEHLGQDIATKNGAPIYAVAGGKVLKTKDGTSANSGYIVIQSTIGGKNYQLAYIHMWDADAFVKVGDTVKAGQQISTVGSSGPSTGPHLHLEVWNGTFMQQQANVMGTPAALDPIAFLASKGLGIAAKASSVYRPSTPSSCTYYARSTGVIRAGANDTSAVLATVATGDTVTSTPGAMMNQRLRVTYKGKTGYAAWLSFSPSYVAPAITTQAGLAGRVSTVTSPVNLRAAAVTGTVRTVLTTNASVTATGRIVSGGSWREVKYTPAKGTALTGWVSAAYLKDAPAKPATPPAPAKPSTPAADPISTQATLKGKASTTTAANVVLRASTPGDAVRATLPKGAKVTATGRITQKGAWREVKHTPAKGAAVTGWVAASSLKDVPSSVASKPAKPAVKPAKKTKKTTSNVWLRAAAKTGKGIVVLKKNSTVTLSGSTKKVGKVTWYKVALGERTGWVSGAYLR</sequence>